<evidence type="ECO:0000313" key="2">
    <source>
        <dbReference type="Proteomes" id="UP001205740"/>
    </source>
</evidence>
<accession>A0ABT1H0P3</accession>
<dbReference type="RefSeq" id="WP_253654382.1">
    <property type="nucleotide sequence ID" value="NZ_BAAAOE010000003.1"/>
</dbReference>
<keyword evidence="2" id="KW-1185">Reference proteome</keyword>
<proteinExistence type="predicted"/>
<evidence type="ECO:0008006" key="3">
    <source>
        <dbReference type="Google" id="ProtNLM"/>
    </source>
</evidence>
<reference evidence="1 2" key="1">
    <citation type="submission" date="2022-06" db="EMBL/GenBank/DDBJ databases">
        <title>Genomic Encyclopedia of Archaeal and Bacterial Type Strains, Phase II (KMG-II): from individual species to whole genera.</title>
        <authorList>
            <person name="Goeker M."/>
        </authorList>
    </citation>
    <scope>NUCLEOTIDE SEQUENCE [LARGE SCALE GENOMIC DNA]</scope>
    <source>
        <strain evidence="1 2">DSM 45037</strain>
    </source>
</reference>
<sequence>MVAEIGADGIRLTLDDAGLEGCLVIGVRRTLVAPERFGLLPDFGALELRMADEVGQLGGAEFLVPVWRGDAVWLDFTSTVRASLPVRVSRDGGPETLCLAPHDPWIDRCRRLDGSRVQLTAPPEGATRIDVRVGGADMFGGELVSLHLVDAMLLAQAGLELPAHDPLEPIDYAQHNERWPFDQR</sequence>
<organism evidence="1 2">
    <name type="scientific">Williamsia serinedens</name>
    <dbReference type="NCBI Taxonomy" id="391736"/>
    <lineage>
        <taxon>Bacteria</taxon>
        <taxon>Bacillati</taxon>
        <taxon>Actinomycetota</taxon>
        <taxon>Actinomycetes</taxon>
        <taxon>Mycobacteriales</taxon>
        <taxon>Nocardiaceae</taxon>
        <taxon>Williamsia</taxon>
    </lineage>
</organism>
<dbReference type="Proteomes" id="UP001205740">
    <property type="component" value="Unassembled WGS sequence"/>
</dbReference>
<protein>
    <recommendedName>
        <fullName evidence="3">Immunity protein 50 of polymorphic toxin system</fullName>
    </recommendedName>
</protein>
<gene>
    <name evidence="1" type="ORF">LX12_002007</name>
</gene>
<dbReference type="EMBL" id="JAMTCG010000003">
    <property type="protein sequence ID" value="MCP2160820.1"/>
    <property type="molecule type" value="Genomic_DNA"/>
</dbReference>
<name>A0ABT1H0P3_9NOCA</name>
<comment type="caution">
    <text evidence="1">The sequence shown here is derived from an EMBL/GenBank/DDBJ whole genome shotgun (WGS) entry which is preliminary data.</text>
</comment>
<evidence type="ECO:0000313" key="1">
    <source>
        <dbReference type="EMBL" id="MCP2160820.1"/>
    </source>
</evidence>